<proteinExistence type="predicted"/>
<accession>A0A0A9D9Q0</accession>
<feature type="region of interest" description="Disordered" evidence="1">
    <location>
        <begin position="1"/>
        <end position="86"/>
    </location>
</feature>
<feature type="compositionally biased region" description="Basic and acidic residues" evidence="1">
    <location>
        <begin position="66"/>
        <end position="75"/>
    </location>
</feature>
<reference evidence="2" key="2">
    <citation type="journal article" date="2015" name="Data Brief">
        <title>Shoot transcriptome of the giant reed, Arundo donax.</title>
        <authorList>
            <person name="Barrero R.A."/>
            <person name="Guerrero F.D."/>
            <person name="Moolhuijzen P."/>
            <person name="Goolsby J.A."/>
            <person name="Tidwell J."/>
            <person name="Bellgard S.E."/>
            <person name="Bellgard M.I."/>
        </authorList>
    </citation>
    <scope>NUCLEOTIDE SEQUENCE</scope>
    <source>
        <tissue evidence="2">Shoot tissue taken approximately 20 cm above the soil surface</tissue>
    </source>
</reference>
<reference evidence="2" key="1">
    <citation type="submission" date="2014-09" db="EMBL/GenBank/DDBJ databases">
        <authorList>
            <person name="Magalhaes I.L.F."/>
            <person name="Oliveira U."/>
            <person name="Santos F.R."/>
            <person name="Vidigal T.H.D.A."/>
            <person name="Brescovit A.D."/>
            <person name="Santos A.J."/>
        </authorList>
    </citation>
    <scope>NUCLEOTIDE SEQUENCE</scope>
    <source>
        <tissue evidence="2">Shoot tissue taken approximately 20 cm above the soil surface</tissue>
    </source>
</reference>
<name>A0A0A9D9Q0_ARUDO</name>
<evidence type="ECO:0000256" key="1">
    <source>
        <dbReference type="SAM" id="MobiDB-lite"/>
    </source>
</evidence>
<protein>
    <submittedName>
        <fullName evidence="2">Uncharacterized protein</fullName>
    </submittedName>
</protein>
<evidence type="ECO:0000313" key="2">
    <source>
        <dbReference type="EMBL" id="JAD85319.1"/>
    </source>
</evidence>
<sequence>MHAYFRDTPNLKGRIFTVNPTNPRIKPTLNEIKRANRIANSEISRSKASTKPSSPPSGQIKPPRNPHPEPQERTNRSGRVQSDAKN</sequence>
<organism evidence="2">
    <name type="scientific">Arundo donax</name>
    <name type="common">Giant reed</name>
    <name type="synonym">Donax arundinaceus</name>
    <dbReference type="NCBI Taxonomy" id="35708"/>
    <lineage>
        <taxon>Eukaryota</taxon>
        <taxon>Viridiplantae</taxon>
        <taxon>Streptophyta</taxon>
        <taxon>Embryophyta</taxon>
        <taxon>Tracheophyta</taxon>
        <taxon>Spermatophyta</taxon>
        <taxon>Magnoliopsida</taxon>
        <taxon>Liliopsida</taxon>
        <taxon>Poales</taxon>
        <taxon>Poaceae</taxon>
        <taxon>PACMAD clade</taxon>
        <taxon>Arundinoideae</taxon>
        <taxon>Arundineae</taxon>
        <taxon>Arundo</taxon>
    </lineage>
</organism>
<dbReference type="EMBL" id="GBRH01212576">
    <property type="protein sequence ID" value="JAD85319.1"/>
    <property type="molecule type" value="Transcribed_RNA"/>
</dbReference>
<dbReference type="AlphaFoldDB" id="A0A0A9D9Q0"/>